<comment type="cofactor">
    <cofactor evidence="1">
        <name>Zn(2+)</name>
        <dbReference type="ChEBI" id="CHEBI:29105"/>
    </cofactor>
</comment>
<protein>
    <submittedName>
        <fullName evidence="7">dCMP deaminase family protein</fullName>
    </submittedName>
</protein>
<evidence type="ECO:0000256" key="2">
    <source>
        <dbReference type="ARBA" id="ARBA00006576"/>
    </source>
</evidence>
<evidence type="ECO:0000256" key="1">
    <source>
        <dbReference type="ARBA" id="ARBA00001947"/>
    </source>
</evidence>
<dbReference type="InterPro" id="IPR016192">
    <property type="entry name" value="APOBEC/CMP_deaminase_Zn-bd"/>
</dbReference>
<dbReference type="PIRSF" id="PIRSF006019">
    <property type="entry name" value="dCMP_deaminase"/>
    <property type="match status" value="1"/>
</dbReference>
<evidence type="ECO:0000259" key="6">
    <source>
        <dbReference type="PROSITE" id="PS51747"/>
    </source>
</evidence>
<proteinExistence type="inferred from homology"/>
<dbReference type="GO" id="GO:0008270">
    <property type="term" value="F:zinc ion binding"/>
    <property type="evidence" value="ECO:0007669"/>
    <property type="project" value="InterPro"/>
</dbReference>
<evidence type="ECO:0000256" key="3">
    <source>
        <dbReference type="ARBA" id="ARBA00022723"/>
    </source>
</evidence>
<keyword evidence="5" id="KW-0862">Zinc</keyword>
<comment type="similarity">
    <text evidence="2">Belongs to the cytidine and deoxycytidylate deaminase family.</text>
</comment>
<name>A0A7K4BZS4_9ARCH</name>
<evidence type="ECO:0000313" key="7">
    <source>
        <dbReference type="EMBL" id="NMA44695.1"/>
    </source>
</evidence>
<dbReference type="SUPFAM" id="SSF53927">
    <property type="entry name" value="Cytidine deaminase-like"/>
    <property type="match status" value="1"/>
</dbReference>
<dbReference type="InterPro" id="IPR002125">
    <property type="entry name" value="CMP_dCMP_dom"/>
</dbReference>
<keyword evidence="4" id="KW-0378">Hydrolase</keyword>
<dbReference type="GO" id="GO:0005737">
    <property type="term" value="C:cytoplasm"/>
    <property type="evidence" value="ECO:0007669"/>
    <property type="project" value="TreeGrafter"/>
</dbReference>
<evidence type="ECO:0000256" key="4">
    <source>
        <dbReference type="ARBA" id="ARBA00022801"/>
    </source>
</evidence>
<evidence type="ECO:0000256" key="5">
    <source>
        <dbReference type="ARBA" id="ARBA00022833"/>
    </source>
</evidence>
<organism evidence="7 8">
    <name type="scientific">Candidatus Iainarchaeum sp</name>
    <dbReference type="NCBI Taxonomy" id="3101447"/>
    <lineage>
        <taxon>Archaea</taxon>
        <taxon>Candidatus Iainarchaeota</taxon>
        <taxon>Candidatus Iainarchaeia</taxon>
        <taxon>Candidatus Iainarchaeales</taxon>
        <taxon>Candidatus Iainarchaeaceae</taxon>
        <taxon>Candidatus Iainarchaeum</taxon>
    </lineage>
</organism>
<dbReference type="InterPro" id="IPR016193">
    <property type="entry name" value="Cytidine_deaminase-like"/>
</dbReference>
<keyword evidence="3" id="KW-0479">Metal-binding</keyword>
<dbReference type="PROSITE" id="PS00903">
    <property type="entry name" value="CYT_DCMP_DEAMINASES_1"/>
    <property type="match status" value="1"/>
</dbReference>
<dbReference type="InterPro" id="IPR015517">
    <property type="entry name" value="dCMP_deaminase-rel"/>
</dbReference>
<reference evidence="7 8" key="1">
    <citation type="journal article" date="2020" name="Biotechnol. Biofuels">
        <title>New insights from the biogas microbiome by comprehensive genome-resolved metagenomics of nearly 1600 species originating from multiple anaerobic digesters.</title>
        <authorList>
            <person name="Campanaro S."/>
            <person name="Treu L."/>
            <person name="Rodriguez-R L.M."/>
            <person name="Kovalovszki A."/>
            <person name="Ziels R.M."/>
            <person name="Maus I."/>
            <person name="Zhu X."/>
            <person name="Kougias P.G."/>
            <person name="Basile A."/>
            <person name="Luo G."/>
            <person name="Schluter A."/>
            <person name="Konstantinidis K.T."/>
            <person name="Angelidaki I."/>
        </authorList>
    </citation>
    <scope>NUCLEOTIDE SEQUENCE [LARGE SCALE GENOMIC DNA]</scope>
    <source>
        <strain evidence="7">AS22ysBPME_79</strain>
    </source>
</reference>
<dbReference type="Pfam" id="PF00383">
    <property type="entry name" value="dCMP_cyt_deam_1"/>
    <property type="match status" value="1"/>
</dbReference>
<dbReference type="GO" id="GO:0004132">
    <property type="term" value="F:dCMP deaminase activity"/>
    <property type="evidence" value="ECO:0007669"/>
    <property type="project" value="InterPro"/>
</dbReference>
<dbReference type="InterPro" id="IPR035105">
    <property type="entry name" value="Deoxycytidylate_deaminase_dom"/>
</dbReference>
<feature type="domain" description="CMP/dCMP-type deaminase" evidence="6">
    <location>
        <begin position="11"/>
        <end position="151"/>
    </location>
</feature>
<dbReference type="Gene3D" id="3.40.140.10">
    <property type="entry name" value="Cytidine Deaminase, domain 2"/>
    <property type="match status" value="1"/>
</dbReference>
<dbReference type="InterPro" id="IPR016473">
    <property type="entry name" value="dCMP_deaminase"/>
</dbReference>
<dbReference type="AlphaFoldDB" id="A0A7K4BZS4"/>
<dbReference type="PANTHER" id="PTHR11086">
    <property type="entry name" value="DEOXYCYTIDYLATE DEAMINASE-RELATED"/>
    <property type="match status" value="1"/>
</dbReference>
<evidence type="ECO:0000313" key="8">
    <source>
        <dbReference type="Proteomes" id="UP000526302"/>
    </source>
</evidence>
<dbReference type="CDD" id="cd01286">
    <property type="entry name" value="deoxycytidylate_deaminase"/>
    <property type="match status" value="1"/>
</dbReference>
<dbReference type="GO" id="GO:0006220">
    <property type="term" value="P:pyrimidine nucleotide metabolic process"/>
    <property type="evidence" value="ECO:0007669"/>
    <property type="project" value="InterPro"/>
</dbReference>
<dbReference type="PROSITE" id="PS51747">
    <property type="entry name" value="CYT_DCMP_DEAMINASES_2"/>
    <property type="match status" value="1"/>
</dbReference>
<dbReference type="Proteomes" id="UP000526302">
    <property type="component" value="Unassembled WGS sequence"/>
</dbReference>
<dbReference type="EMBL" id="JAAZKV010000018">
    <property type="protein sequence ID" value="NMA44695.1"/>
    <property type="molecule type" value="Genomic_DNA"/>
</dbReference>
<comment type="caution">
    <text evidence="7">The sequence shown here is derived from an EMBL/GenBank/DDBJ whole genome shotgun (WGS) entry which is preliminary data.</text>
</comment>
<accession>A0A7K4BZS4</accession>
<sequence>MSEEFGVSRPTWDEYFMLSAIIAASRSSCIKFKSGAVIVKNKRIICSGYNGVAPGVHSCFDLGYCRKEQAGVDWGTKGSGHCLATHAEANAIVQNHEKDLTGATMYCLHFPCNECAKLIASSGIKEVVFLKHYKDTVPKAQEIFAFSGVKFRKLEMDYDKQLKLIEKVMKSTRE</sequence>
<gene>
    <name evidence="7" type="ORF">GX950_02705</name>
</gene>
<dbReference type="PANTHER" id="PTHR11086:SF18">
    <property type="entry name" value="DEOXYCYTIDYLATE DEAMINASE"/>
    <property type="match status" value="1"/>
</dbReference>